<comment type="caution">
    <text evidence="2">The sequence shown here is derived from an EMBL/GenBank/DDBJ whole genome shotgun (WGS) entry which is preliminary data.</text>
</comment>
<dbReference type="RefSeq" id="WP_171594169.1">
    <property type="nucleotide sequence ID" value="NZ_RZNH01000003.1"/>
</dbReference>
<dbReference type="InterPro" id="IPR040198">
    <property type="entry name" value="Fido_containing"/>
</dbReference>
<dbReference type="PANTHER" id="PTHR13504:SF38">
    <property type="entry name" value="FIDO DOMAIN-CONTAINING PROTEIN"/>
    <property type="match status" value="1"/>
</dbReference>
<dbReference type="PROSITE" id="PS51459">
    <property type="entry name" value="FIDO"/>
    <property type="match status" value="1"/>
</dbReference>
<dbReference type="EMBL" id="RZNH01000003">
    <property type="protein sequence ID" value="NOU58891.1"/>
    <property type="molecule type" value="Genomic_DNA"/>
</dbReference>
<evidence type="ECO:0000313" key="2">
    <source>
        <dbReference type="EMBL" id="NOU58891.1"/>
    </source>
</evidence>
<keyword evidence="3" id="KW-1185">Reference proteome</keyword>
<gene>
    <name evidence="2" type="ORF">ELS83_03605</name>
</gene>
<evidence type="ECO:0000259" key="1">
    <source>
        <dbReference type="PROSITE" id="PS51459"/>
    </source>
</evidence>
<dbReference type="Gene3D" id="1.10.3290.10">
    <property type="entry name" value="Fido-like domain"/>
    <property type="match status" value="1"/>
</dbReference>
<dbReference type="InterPro" id="IPR036597">
    <property type="entry name" value="Fido-like_dom_sf"/>
</dbReference>
<feature type="domain" description="Fido" evidence="1">
    <location>
        <begin position="91"/>
        <end position="246"/>
    </location>
</feature>
<evidence type="ECO:0000313" key="3">
    <source>
        <dbReference type="Proteomes" id="UP000732105"/>
    </source>
</evidence>
<organism evidence="2 3">
    <name type="scientific">Marinifilum caeruleilacunae</name>
    <dbReference type="NCBI Taxonomy" id="2499076"/>
    <lineage>
        <taxon>Bacteria</taxon>
        <taxon>Pseudomonadati</taxon>
        <taxon>Bacteroidota</taxon>
        <taxon>Bacteroidia</taxon>
        <taxon>Marinilabiliales</taxon>
        <taxon>Marinifilaceae</taxon>
    </lineage>
</organism>
<name>A0ABX1WSC1_9BACT</name>
<sequence>MGSVDIENVFKEYRKLDLSQSKEDKFLEQCRYVNCTNRLEGNKLTLEQTIQLLGSGLISGKNIKVRDIYEQRGMFRALNRMIQAINQNEKFSIELVINMHGSLFEEFWEDDVYYFEAKENKQHNYSLKQVDNLLSIYSPEFGIKKIEPLSSINDVYENMNKIIHEINSGNGCPIMKGVKLAKFIWLHQSFIDGNKRLGRLLINYFTMKEGYPLFSYEDINGKNYNQIMVNDYLTENGDKLFAYVQQRLLLFMQDCIANNKK</sequence>
<protein>
    <recommendedName>
        <fullName evidence="1">Fido domain-containing protein</fullName>
    </recommendedName>
</protein>
<reference evidence="2 3" key="1">
    <citation type="submission" date="2018-12" db="EMBL/GenBank/DDBJ databases">
        <title>Marinifilum JC070 sp. nov., a marine bacterium isolated from Yongle Blue Hole in the South China Sea.</title>
        <authorList>
            <person name="Fu T."/>
        </authorList>
    </citation>
    <scope>NUCLEOTIDE SEQUENCE [LARGE SCALE GENOMIC DNA]</scope>
    <source>
        <strain evidence="2 3">JC070</strain>
    </source>
</reference>
<proteinExistence type="predicted"/>
<dbReference type="SUPFAM" id="SSF140931">
    <property type="entry name" value="Fic-like"/>
    <property type="match status" value="1"/>
</dbReference>
<dbReference type="PANTHER" id="PTHR13504">
    <property type="entry name" value="FIDO DOMAIN-CONTAINING PROTEIN DDB_G0283145"/>
    <property type="match status" value="1"/>
</dbReference>
<dbReference type="Pfam" id="PF02661">
    <property type="entry name" value="Fic"/>
    <property type="match status" value="1"/>
</dbReference>
<accession>A0ABX1WSC1</accession>
<dbReference type="InterPro" id="IPR003812">
    <property type="entry name" value="Fido"/>
</dbReference>
<dbReference type="Proteomes" id="UP000732105">
    <property type="component" value="Unassembled WGS sequence"/>
</dbReference>